<protein>
    <recommendedName>
        <fullName evidence="11">Isopentenyl-diphosphate delta-isomerase</fullName>
        <shortName evidence="11">IPP isomerase</shortName>
        <ecNumber evidence="11">5.3.3.2</ecNumber>
    </recommendedName>
    <alternativeName>
        <fullName evidence="11">Isopentenyl diphosphate:dimethylallyl diphosphate isomerase</fullName>
    </alternativeName>
    <alternativeName>
        <fullName evidence="11">Isopentenyl pyrophosphate isomerase</fullName>
    </alternativeName>
    <alternativeName>
        <fullName evidence="11">Type 2 isopentenyl diphosphate isomerase</fullName>
        <shortName evidence="11">IDI-2</shortName>
    </alternativeName>
</protein>
<gene>
    <name evidence="11" type="primary">fni</name>
    <name evidence="13" type="ORF">EPV75_09290</name>
</gene>
<feature type="binding site" evidence="11">
    <location>
        <position position="223"/>
    </location>
    <ligand>
        <name>FMN</name>
        <dbReference type="ChEBI" id="CHEBI:58210"/>
    </ligand>
</feature>
<comment type="cofactor">
    <cofactor evidence="11">
        <name>NADPH</name>
        <dbReference type="ChEBI" id="CHEBI:57783"/>
    </cofactor>
</comment>
<sequence>MTDSNITQRKQDHIHFLLQDADIERGQSGFERIRLTHRGLPECDFADIDSGTDFLGKPLSSPLLISSMTGGAAATLQAINRRLAEAAESAGMAMAVGSQRAMIQDPQARASFELRQYAPTIPLIANMGAVQLNYGFGLDEAQRMVDVLEADALYLHLNPLQEVIQPEGNTNFAQLTDKIAQLAEALPVPIILKEVGCGLSARDIELGLSAGIRWFDLAGRGGTSWSRIESHRAHSSQLASLGETFQDWGLTTPQALLQARPFQDRAHFIASGGIRNGIDMIKSVIMGGQICGVAAPLLKPAMDSTAATLATIEQLKQEFRTAQFLLGAPTLADVFLNDSLIEP</sequence>
<dbReference type="AlphaFoldDB" id="A0A410H4K0"/>
<reference evidence="13 14" key="1">
    <citation type="journal article" date="2018" name="Environ. Microbiol.">
        <title>Genomes of ubiquitous marine and hypersaline Hydrogenovibrio, Thiomicrorhabdus and Thiomicrospira spp. encode a diversity of mechanisms to sustain chemolithoautotrophy in heterogeneous environments.</title>
        <authorList>
            <person name="Scott K.M."/>
            <person name="Williams J."/>
            <person name="Porter C.M.B."/>
            <person name="Russel S."/>
            <person name="Harmer T.L."/>
            <person name="Paul J.H."/>
            <person name="Antonen K.M."/>
            <person name="Bridges M.K."/>
            <person name="Camper G.J."/>
            <person name="Campla C.K."/>
            <person name="Casella L.G."/>
            <person name="Chase E."/>
            <person name="Conrad J.W."/>
            <person name="Cruz M.C."/>
            <person name="Dunlap D.S."/>
            <person name="Duran L."/>
            <person name="Fahsbender E.M."/>
            <person name="Goldsmith D.B."/>
            <person name="Keeley R.F."/>
            <person name="Kondoff M.R."/>
            <person name="Kussy B.I."/>
            <person name="Lane M.K."/>
            <person name="Lawler S."/>
            <person name="Leigh B.A."/>
            <person name="Lewis C."/>
            <person name="Lostal L.M."/>
            <person name="Marking D."/>
            <person name="Mancera P.A."/>
            <person name="McClenthan E.C."/>
            <person name="McIntyre E.A."/>
            <person name="Mine J.A."/>
            <person name="Modi S."/>
            <person name="Moore B.D."/>
            <person name="Morgan W.A."/>
            <person name="Nelson K.M."/>
            <person name="Nguyen K.N."/>
            <person name="Ogburn N."/>
            <person name="Parrino D.G."/>
            <person name="Pedapudi A.D."/>
            <person name="Pelham R.P."/>
            <person name="Preece A.M."/>
            <person name="Rampersad E.A."/>
            <person name="Richardson J.C."/>
            <person name="Rodgers C.M."/>
            <person name="Schaffer B.L."/>
            <person name="Sheridan N.E."/>
            <person name="Solone M.R."/>
            <person name="Staley Z.R."/>
            <person name="Tabuchi M."/>
            <person name="Waide R.J."/>
            <person name="Wanjugi P.W."/>
            <person name="Young S."/>
            <person name="Clum A."/>
            <person name="Daum C."/>
            <person name="Huntemann M."/>
            <person name="Ivanova N."/>
            <person name="Kyrpides N."/>
            <person name="Mikhailova N."/>
            <person name="Palaniappan K."/>
            <person name="Pillay M."/>
            <person name="Reddy T.B.K."/>
            <person name="Shapiro N."/>
            <person name="Stamatis D."/>
            <person name="Varghese N."/>
            <person name="Woyke T."/>
            <person name="Boden R."/>
            <person name="Freyermuth S.K."/>
            <person name="Kerfeld C.A."/>
        </authorList>
    </citation>
    <scope>NUCLEOTIDE SEQUENCE [LARGE SCALE GENOMIC DNA]</scope>
    <source>
        <strain evidence="13 14">JR-2</strain>
    </source>
</reference>
<comment type="catalytic activity">
    <reaction evidence="11">
        <text>isopentenyl diphosphate = dimethylallyl diphosphate</text>
        <dbReference type="Rhea" id="RHEA:23284"/>
        <dbReference type="ChEBI" id="CHEBI:57623"/>
        <dbReference type="ChEBI" id="CHEBI:128769"/>
        <dbReference type="EC" id="5.3.3.2"/>
    </reaction>
</comment>
<evidence type="ECO:0000256" key="1">
    <source>
        <dbReference type="ARBA" id="ARBA00001917"/>
    </source>
</evidence>
<feature type="binding site" evidence="11">
    <location>
        <position position="126"/>
    </location>
    <ligand>
        <name>FMN</name>
        <dbReference type="ChEBI" id="CHEBI:58210"/>
    </ligand>
</feature>
<feature type="binding site" evidence="11">
    <location>
        <begin position="9"/>
        <end position="10"/>
    </location>
    <ligand>
        <name>substrate</name>
    </ligand>
</feature>
<evidence type="ECO:0000256" key="10">
    <source>
        <dbReference type="ARBA" id="ARBA00025810"/>
    </source>
</evidence>
<comment type="function">
    <text evidence="11">Involved in the biosynthesis of isoprenoids. Catalyzes the 1,3-allylic rearrangement of the homoallylic substrate isopentenyl (IPP) to its allylic isomer, dimethylallyl diphosphate (DMAPP).</text>
</comment>
<keyword evidence="2 11" id="KW-0963">Cytoplasm</keyword>
<dbReference type="HAMAP" id="MF_00354">
    <property type="entry name" value="Idi_2"/>
    <property type="match status" value="1"/>
</dbReference>
<dbReference type="RefSeq" id="WP_128385199.1">
    <property type="nucleotide sequence ID" value="NZ_CP035033.1"/>
</dbReference>
<comment type="subcellular location">
    <subcellularLocation>
        <location evidence="11">Cytoplasm</location>
    </subcellularLocation>
</comment>
<dbReference type="SUPFAM" id="SSF51395">
    <property type="entry name" value="FMN-linked oxidoreductases"/>
    <property type="match status" value="1"/>
</dbReference>
<dbReference type="Pfam" id="PF01070">
    <property type="entry name" value="FMN_dh"/>
    <property type="match status" value="2"/>
</dbReference>
<dbReference type="KEGG" id="htr:EPV75_09290"/>
<accession>A0A410H4K0</accession>
<dbReference type="PANTHER" id="PTHR43665:SF1">
    <property type="entry name" value="ISOPENTENYL-DIPHOSPHATE DELTA-ISOMERASE"/>
    <property type="match status" value="1"/>
</dbReference>
<feature type="binding site" evidence="11">
    <location>
        <position position="161"/>
    </location>
    <ligand>
        <name>substrate</name>
    </ligand>
</feature>
<feature type="domain" description="FMN-dependent dehydrogenase" evidence="12">
    <location>
        <begin position="23"/>
        <end position="99"/>
    </location>
</feature>
<dbReference type="CDD" id="cd02811">
    <property type="entry name" value="IDI-2_FMN"/>
    <property type="match status" value="1"/>
</dbReference>
<dbReference type="GO" id="GO:0005737">
    <property type="term" value="C:cytoplasm"/>
    <property type="evidence" value="ECO:0007669"/>
    <property type="project" value="UniProtKB-SubCell"/>
</dbReference>
<keyword evidence="4 11" id="KW-0288">FMN</keyword>
<dbReference type="EMBL" id="CP035033">
    <property type="protein sequence ID" value="QAB15854.1"/>
    <property type="molecule type" value="Genomic_DNA"/>
</dbReference>
<feature type="binding site" evidence="11">
    <location>
        <begin position="67"/>
        <end position="69"/>
    </location>
    <ligand>
        <name>FMN</name>
        <dbReference type="ChEBI" id="CHEBI:58210"/>
    </ligand>
</feature>
<keyword evidence="3 11" id="KW-0285">Flavoprotein</keyword>
<dbReference type="GO" id="GO:0016491">
    <property type="term" value="F:oxidoreductase activity"/>
    <property type="evidence" value="ECO:0007669"/>
    <property type="project" value="InterPro"/>
</dbReference>
<feature type="binding site" evidence="11">
    <location>
        <position position="193"/>
    </location>
    <ligand>
        <name>FMN</name>
        <dbReference type="ChEBI" id="CHEBI:58210"/>
    </ligand>
</feature>
<keyword evidence="8 11" id="KW-0414">Isoprene biosynthesis</keyword>
<keyword evidence="5 11" id="KW-0479">Metal-binding</keyword>
<keyword evidence="9 11" id="KW-0413">Isomerase</keyword>
<proteinExistence type="inferred from homology"/>
<dbReference type="GO" id="GO:0004452">
    <property type="term" value="F:isopentenyl-diphosphate delta-isomerase activity"/>
    <property type="evidence" value="ECO:0007669"/>
    <property type="project" value="UniProtKB-UniRule"/>
</dbReference>
<comment type="cofactor">
    <cofactor evidence="1 11">
        <name>FMN</name>
        <dbReference type="ChEBI" id="CHEBI:58210"/>
    </cofactor>
</comment>
<evidence type="ECO:0000256" key="9">
    <source>
        <dbReference type="ARBA" id="ARBA00023235"/>
    </source>
</evidence>
<evidence type="ECO:0000256" key="7">
    <source>
        <dbReference type="ARBA" id="ARBA00022857"/>
    </source>
</evidence>
<feature type="binding site" evidence="11">
    <location>
        <begin position="294"/>
        <end position="295"/>
    </location>
    <ligand>
        <name>FMN</name>
        <dbReference type="ChEBI" id="CHEBI:58210"/>
    </ligand>
</feature>
<evidence type="ECO:0000256" key="8">
    <source>
        <dbReference type="ARBA" id="ARBA00023229"/>
    </source>
</evidence>
<evidence type="ECO:0000256" key="2">
    <source>
        <dbReference type="ARBA" id="ARBA00022490"/>
    </source>
</evidence>
<feature type="binding site" evidence="11">
    <location>
        <position position="98"/>
    </location>
    <ligand>
        <name>FMN</name>
        <dbReference type="ChEBI" id="CHEBI:58210"/>
    </ligand>
</feature>
<evidence type="ECO:0000256" key="6">
    <source>
        <dbReference type="ARBA" id="ARBA00022842"/>
    </source>
</evidence>
<evidence type="ECO:0000256" key="11">
    <source>
        <dbReference type="HAMAP-Rule" id="MF_00354"/>
    </source>
</evidence>
<dbReference type="InterPro" id="IPR000262">
    <property type="entry name" value="FMN-dep_DH"/>
</dbReference>
<keyword evidence="6 11" id="KW-0460">Magnesium</keyword>
<feature type="binding site" evidence="11">
    <location>
        <begin position="273"/>
        <end position="275"/>
    </location>
    <ligand>
        <name>FMN</name>
        <dbReference type="ChEBI" id="CHEBI:58210"/>
    </ligand>
</feature>
<dbReference type="InterPro" id="IPR011179">
    <property type="entry name" value="IPdP_isomerase"/>
</dbReference>
<comment type="similarity">
    <text evidence="11">Belongs to the IPP isomerase type 2 family.</text>
</comment>
<evidence type="ECO:0000256" key="3">
    <source>
        <dbReference type="ARBA" id="ARBA00022630"/>
    </source>
</evidence>
<dbReference type="Gene3D" id="3.20.20.70">
    <property type="entry name" value="Aldolase class I"/>
    <property type="match status" value="1"/>
</dbReference>
<name>A0A410H4K0_9GAMM</name>
<dbReference type="InterPro" id="IPR013785">
    <property type="entry name" value="Aldolase_TIM"/>
</dbReference>
<evidence type="ECO:0000313" key="14">
    <source>
        <dbReference type="Proteomes" id="UP000285478"/>
    </source>
</evidence>
<keyword evidence="14" id="KW-1185">Reference proteome</keyword>
<dbReference type="GO" id="GO:0010181">
    <property type="term" value="F:FMN binding"/>
    <property type="evidence" value="ECO:0007669"/>
    <property type="project" value="UniProtKB-UniRule"/>
</dbReference>
<dbReference type="GO" id="GO:0070402">
    <property type="term" value="F:NADPH binding"/>
    <property type="evidence" value="ECO:0007669"/>
    <property type="project" value="UniProtKB-UniRule"/>
</dbReference>
<feature type="binding site" evidence="11">
    <location>
        <position position="66"/>
    </location>
    <ligand>
        <name>FMN</name>
        <dbReference type="ChEBI" id="CHEBI:58210"/>
    </ligand>
</feature>
<feature type="domain" description="FMN-dependent dehydrogenase" evidence="12">
    <location>
        <begin position="176"/>
        <end position="334"/>
    </location>
</feature>
<evidence type="ECO:0000256" key="4">
    <source>
        <dbReference type="ARBA" id="ARBA00022643"/>
    </source>
</evidence>
<feature type="binding site" evidence="11">
    <location>
        <position position="162"/>
    </location>
    <ligand>
        <name>Mg(2+)</name>
        <dbReference type="ChEBI" id="CHEBI:18420"/>
    </ligand>
</feature>
<dbReference type="PIRSF" id="PIRSF003314">
    <property type="entry name" value="IPP_isomerase"/>
    <property type="match status" value="1"/>
</dbReference>
<dbReference type="NCBIfam" id="TIGR02151">
    <property type="entry name" value="IPP_isom_2"/>
    <property type="match status" value="1"/>
</dbReference>
<evidence type="ECO:0000313" key="13">
    <source>
        <dbReference type="EMBL" id="QAB15854.1"/>
    </source>
</evidence>
<dbReference type="Proteomes" id="UP000285478">
    <property type="component" value="Chromosome"/>
</dbReference>
<dbReference type="EC" id="5.3.3.2" evidence="11"/>
<evidence type="ECO:0000256" key="5">
    <source>
        <dbReference type="ARBA" id="ARBA00022723"/>
    </source>
</evidence>
<evidence type="ECO:0000259" key="12">
    <source>
        <dbReference type="Pfam" id="PF01070"/>
    </source>
</evidence>
<dbReference type="GO" id="GO:0008299">
    <property type="term" value="P:isoprenoid biosynthetic process"/>
    <property type="evidence" value="ECO:0007669"/>
    <property type="project" value="UniProtKB-UniRule"/>
</dbReference>
<dbReference type="PANTHER" id="PTHR43665">
    <property type="entry name" value="ISOPENTENYL-DIPHOSPHATE DELTA-ISOMERASE"/>
    <property type="match status" value="1"/>
</dbReference>
<keyword evidence="7 11" id="KW-0521">NADP</keyword>
<comment type="subunit">
    <text evidence="10 11">Homooctamer. Dimer of tetramers.</text>
</comment>
<organism evidence="13 14">
    <name type="scientific">Hydrogenovibrio thermophilus</name>
    <dbReference type="NCBI Taxonomy" id="265883"/>
    <lineage>
        <taxon>Bacteria</taxon>
        <taxon>Pseudomonadati</taxon>
        <taxon>Pseudomonadota</taxon>
        <taxon>Gammaproteobacteria</taxon>
        <taxon>Thiotrichales</taxon>
        <taxon>Piscirickettsiaceae</taxon>
        <taxon>Hydrogenovibrio</taxon>
    </lineage>
</organism>
<comment type="caution">
    <text evidence="11">Lacks conserved residue(s) required for the propagation of feature annotation.</text>
</comment>
<feature type="binding site" evidence="11">
    <location>
        <begin position="98"/>
        <end position="100"/>
    </location>
    <ligand>
        <name>substrate</name>
    </ligand>
</feature>
<comment type="cofactor">
    <cofactor evidence="11">
        <name>Mg(2+)</name>
        <dbReference type="ChEBI" id="CHEBI:18420"/>
    </cofactor>
</comment>
<dbReference type="GO" id="GO:0000287">
    <property type="term" value="F:magnesium ion binding"/>
    <property type="evidence" value="ECO:0007669"/>
    <property type="project" value="UniProtKB-UniRule"/>
</dbReference>